<comment type="caution">
    <text evidence="1">The sequence shown here is derived from an EMBL/GenBank/DDBJ whole genome shotgun (WGS) entry which is preliminary data.</text>
</comment>
<keyword evidence="2" id="KW-1185">Reference proteome</keyword>
<accession>A0AAN9RXU2</accession>
<dbReference type="AlphaFoldDB" id="A0AAN9RXU2"/>
<gene>
    <name evidence="1" type="ORF">VNO78_30698</name>
</gene>
<evidence type="ECO:0000313" key="1">
    <source>
        <dbReference type="EMBL" id="KAK7384993.1"/>
    </source>
</evidence>
<protein>
    <submittedName>
        <fullName evidence="1">Uncharacterized protein</fullName>
    </submittedName>
</protein>
<dbReference type="Proteomes" id="UP001386955">
    <property type="component" value="Unassembled WGS sequence"/>
</dbReference>
<proteinExistence type="predicted"/>
<name>A0AAN9RXU2_PSOTE</name>
<reference evidence="1 2" key="1">
    <citation type="submission" date="2024-01" db="EMBL/GenBank/DDBJ databases">
        <title>The genomes of 5 underutilized Papilionoideae crops provide insights into root nodulation and disease resistanc.</title>
        <authorList>
            <person name="Jiang F."/>
        </authorList>
    </citation>
    <scope>NUCLEOTIDE SEQUENCE [LARGE SCALE GENOMIC DNA]</scope>
    <source>
        <strain evidence="1">DUOXIRENSHENG_FW03</strain>
        <tissue evidence="1">Leaves</tissue>
    </source>
</reference>
<sequence length="232" mass="26386">MYLLEEISRDKSEKGYSQVVTSEKGWGVGLNFSLNSYPQAQDGLIRQGSKNHYVGEQRFTSTNVISRKRKGVVIEELDENLVEDCCYIENNMRVLEITNDESMQPLLEEKEVAEVFTGMSLNKIQNVELPEFADPNQMNKQSKGINFDLNVSYAYDTTEPEMEYWEFGIGNSNMTSEEPLICGGDSSTELHQNQRSFVDFNSVGTRGSYPIPYKIPDPDLNANTNMRLVHPK</sequence>
<organism evidence="1 2">
    <name type="scientific">Psophocarpus tetragonolobus</name>
    <name type="common">Winged bean</name>
    <name type="synonym">Dolichos tetragonolobus</name>
    <dbReference type="NCBI Taxonomy" id="3891"/>
    <lineage>
        <taxon>Eukaryota</taxon>
        <taxon>Viridiplantae</taxon>
        <taxon>Streptophyta</taxon>
        <taxon>Embryophyta</taxon>
        <taxon>Tracheophyta</taxon>
        <taxon>Spermatophyta</taxon>
        <taxon>Magnoliopsida</taxon>
        <taxon>eudicotyledons</taxon>
        <taxon>Gunneridae</taxon>
        <taxon>Pentapetalae</taxon>
        <taxon>rosids</taxon>
        <taxon>fabids</taxon>
        <taxon>Fabales</taxon>
        <taxon>Fabaceae</taxon>
        <taxon>Papilionoideae</taxon>
        <taxon>50 kb inversion clade</taxon>
        <taxon>NPAAA clade</taxon>
        <taxon>indigoferoid/millettioid clade</taxon>
        <taxon>Phaseoleae</taxon>
        <taxon>Psophocarpus</taxon>
    </lineage>
</organism>
<dbReference type="EMBL" id="JAYMYS010000008">
    <property type="protein sequence ID" value="KAK7384993.1"/>
    <property type="molecule type" value="Genomic_DNA"/>
</dbReference>
<evidence type="ECO:0000313" key="2">
    <source>
        <dbReference type="Proteomes" id="UP001386955"/>
    </source>
</evidence>